<dbReference type="Proteomes" id="UP001151760">
    <property type="component" value="Unassembled WGS sequence"/>
</dbReference>
<evidence type="ECO:0000256" key="1">
    <source>
        <dbReference type="SAM" id="MobiDB-lite"/>
    </source>
</evidence>
<sequence length="1230" mass="139266">MKFRFDTSAGNHVKEILLKLNLPDHRSILTDSKIYIKMVMECRDEDTLALGWAKANPTSVMATSNIDILQSHVVDSFILSDKDDTNGKALLVCEVHQCVQHGEGPKADVTNSYAQNIPNVKTKVNTFSKETNIRIGISSLATSSGDCNEDSLRLLLSRIAWVAQLKECPFKLWSGNTFRYNLRTNGGYLCMSDTKDDNCYHSKRICIHMKSDRSIKDEFNIMHKEDIIIKVSRKKPMTMVSMIVMDNDSDMEEERGNESMASGHFKQSECPKTGGLILSLLEEVVKVGQVMGYRMEGCMANMEEIIGVKGVEDTITMNWKMSLNIQGSIILNGSPTEEFEFGKGLKQGDPLSPFLFILIMESLHLSFQRVVDAGLFHGVKLRDTVTFSHLFYAASGLKINMCKSKILGIHVNNDNISRAAEDLGCQVLKLPFSYLGSMVGGRMHRLHSWDDTVDRVRNRLSKWKMKMLSSGGRLTLVKSVLGSMPIFHMSLFKVPVGEILLKKKAGWGVIEPSTPKIEYYVQMGFEVSNPSQGKGIKLMNYLRITLGNGVLRGYGTSPVALEDKLVAQPDMGIAFISQAAQEVVLKNAQFCEFLFLQQQVASRQGTDRWTWNGRMAQVISVSPRTSAYPLGIFHDKAQTPLTREVLGTKCSSWSSETLVGKDSRNNYATWKLPNTSYMRFQYSVETLWITHTMASNTNSGERRSIEELEGMRWHLKPPEQTLVRVTILERKSDLDDDERVENVLVIQGKTCTKQQEFIDCYHTTWDENLPTIEGIESEWGKPISSEACLVILKERVKYSMEDMISDARVFIVISKEKVDTHQYQCYGPRYSVEESLYADIVKSEHERMKNGHPTILAISVEDITKDMSRLTVPNATQKCDLCGPEISWQNVNCQQKTASKTREEKDSHNEVKLLKTFERKGQTTKCKQLIEDSSQSVTSENKACRQKKEEIWQSKKLFYCEEKEEEAEVQFSKEEFPPLGNTHVARPCVKSEVHYSGNATARANFLRSMKGGIRIDKDDITIYKKVTKIKTSNQTEIVEIAELEVSEEEFHRDNVETQDTLERTTTSTGKEIFTKNYFTPEEPGALYKRYQLKANQTPIRVDKSDAWRSVAQDLELSASKEAVKAMQNTSYSYNAKPQICYGNPHRKDNIGLINSRRCSSSNKEPEESSSNWKPGHKRLEAITIYTQKMMQSKTMVSTATTGKGFLEDDESDDDSILIVDPGWDDYSSSC</sequence>
<name>A0ABQ4WMN3_9ASTR</name>
<dbReference type="PANTHER" id="PTHR33116:SF78">
    <property type="entry name" value="OS12G0587133 PROTEIN"/>
    <property type="match status" value="1"/>
</dbReference>
<organism evidence="2 3">
    <name type="scientific">Tanacetum coccineum</name>
    <dbReference type="NCBI Taxonomy" id="301880"/>
    <lineage>
        <taxon>Eukaryota</taxon>
        <taxon>Viridiplantae</taxon>
        <taxon>Streptophyta</taxon>
        <taxon>Embryophyta</taxon>
        <taxon>Tracheophyta</taxon>
        <taxon>Spermatophyta</taxon>
        <taxon>Magnoliopsida</taxon>
        <taxon>eudicotyledons</taxon>
        <taxon>Gunneridae</taxon>
        <taxon>Pentapetalae</taxon>
        <taxon>asterids</taxon>
        <taxon>campanulids</taxon>
        <taxon>Asterales</taxon>
        <taxon>Asteraceae</taxon>
        <taxon>Asteroideae</taxon>
        <taxon>Anthemideae</taxon>
        <taxon>Anthemidinae</taxon>
        <taxon>Tanacetum</taxon>
    </lineage>
</organism>
<evidence type="ECO:0000313" key="2">
    <source>
        <dbReference type="EMBL" id="GJS54145.1"/>
    </source>
</evidence>
<comment type="caution">
    <text evidence="2">The sequence shown here is derived from an EMBL/GenBank/DDBJ whole genome shotgun (WGS) entry which is preliminary data.</text>
</comment>
<dbReference type="EMBL" id="BQNB010008776">
    <property type="protein sequence ID" value="GJS54145.1"/>
    <property type="molecule type" value="Genomic_DNA"/>
</dbReference>
<keyword evidence="3" id="KW-1185">Reference proteome</keyword>
<feature type="region of interest" description="Disordered" evidence="1">
    <location>
        <begin position="1203"/>
        <end position="1230"/>
    </location>
</feature>
<evidence type="ECO:0008006" key="4">
    <source>
        <dbReference type="Google" id="ProtNLM"/>
    </source>
</evidence>
<dbReference type="PANTHER" id="PTHR33116">
    <property type="entry name" value="REVERSE TRANSCRIPTASE ZINC-BINDING DOMAIN-CONTAINING PROTEIN-RELATED-RELATED"/>
    <property type="match status" value="1"/>
</dbReference>
<accession>A0ABQ4WMN3</accession>
<gene>
    <name evidence="2" type="ORF">Tco_0627507</name>
</gene>
<reference evidence="2" key="2">
    <citation type="submission" date="2022-01" db="EMBL/GenBank/DDBJ databases">
        <authorList>
            <person name="Yamashiro T."/>
            <person name="Shiraishi A."/>
            <person name="Satake H."/>
            <person name="Nakayama K."/>
        </authorList>
    </citation>
    <scope>NUCLEOTIDE SEQUENCE</scope>
</reference>
<reference evidence="2" key="1">
    <citation type="journal article" date="2022" name="Int. J. Mol. Sci.">
        <title>Draft Genome of Tanacetum Coccineum: Genomic Comparison of Closely Related Tanacetum-Family Plants.</title>
        <authorList>
            <person name="Yamashiro T."/>
            <person name="Shiraishi A."/>
            <person name="Nakayama K."/>
            <person name="Satake H."/>
        </authorList>
    </citation>
    <scope>NUCLEOTIDE SEQUENCE</scope>
</reference>
<evidence type="ECO:0000313" key="3">
    <source>
        <dbReference type="Proteomes" id="UP001151760"/>
    </source>
</evidence>
<protein>
    <recommendedName>
        <fullName evidence="4">Reverse transcriptase domain-containing protein</fullName>
    </recommendedName>
</protein>
<feature type="region of interest" description="Disordered" evidence="1">
    <location>
        <begin position="1155"/>
        <end position="1175"/>
    </location>
</feature>
<proteinExistence type="predicted"/>